<dbReference type="PROSITE" id="PS50931">
    <property type="entry name" value="HTH_LYSR"/>
    <property type="match status" value="1"/>
</dbReference>
<dbReference type="Proteomes" id="UP000285120">
    <property type="component" value="Unassembled WGS sequence"/>
</dbReference>
<dbReference type="Pfam" id="PF03466">
    <property type="entry name" value="LysR_substrate"/>
    <property type="match status" value="1"/>
</dbReference>
<keyword evidence="7" id="KW-1185">Reference proteome</keyword>
<keyword evidence="4" id="KW-0804">Transcription</keyword>
<evidence type="ECO:0000256" key="2">
    <source>
        <dbReference type="ARBA" id="ARBA00023015"/>
    </source>
</evidence>
<accession>A0A419V5I5</accession>
<evidence type="ECO:0000256" key="4">
    <source>
        <dbReference type="ARBA" id="ARBA00023163"/>
    </source>
</evidence>
<dbReference type="AlphaFoldDB" id="A0A419V5I5"/>
<dbReference type="InterPro" id="IPR047788">
    <property type="entry name" value="LysR-like_Sec_metab"/>
</dbReference>
<feature type="domain" description="HTH lysR-type" evidence="5">
    <location>
        <begin position="1"/>
        <end position="56"/>
    </location>
</feature>
<evidence type="ECO:0000313" key="7">
    <source>
        <dbReference type="Proteomes" id="UP000285120"/>
    </source>
</evidence>
<dbReference type="NCBIfam" id="NF040786">
    <property type="entry name" value="LysR_Sec_metab"/>
    <property type="match status" value="1"/>
</dbReference>
<dbReference type="InterPro" id="IPR000847">
    <property type="entry name" value="LysR_HTH_N"/>
</dbReference>
<dbReference type="PANTHER" id="PTHR30126">
    <property type="entry name" value="HTH-TYPE TRANSCRIPTIONAL REGULATOR"/>
    <property type="match status" value="1"/>
</dbReference>
<name>A0A419V5I5_9BACL</name>
<dbReference type="Pfam" id="PF00126">
    <property type="entry name" value="HTH_1"/>
    <property type="match status" value="1"/>
</dbReference>
<organism evidence="6 7">
    <name type="scientific">Sinobaca qinghaiensis</name>
    <dbReference type="NCBI Taxonomy" id="342944"/>
    <lineage>
        <taxon>Bacteria</taxon>
        <taxon>Bacillati</taxon>
        <taxon>Bacillota</taxon>
        <taxon>Bacilli</taxon>
        <taxon>Bacillales</taxon>
        <taxon>Sporolactobacillaceae</taxon>
        <taxon>Sinobaca</taxon>
    </lineage>
</organism>
<evidence type="ECO:0000259" key="5">
    <source>
        <dbReference type="PROSITE" id="PS50931"/>
    </source>
</evidence>
<dbReference type="Gene3D" id="1.10.10.10">
    <property type="entry name" value="Winged helix-like DNA-binding domain superfamily/Winged helix DNA-binding domain"/>
    <property type="match status" value="1"/>
</dbReference>
<sequence>MNEKWLHVFVVLARARSFSLAARELDISQSTVTKYLQHLERELHVLLIERKTLTLTDEGEALYAQAGQWLQDWARLRSQFNKNSSPYTETLKLGASTTPGTYFLPGLCASCHEQFPRTKFYLQVDDSSTITDLLLQREVDAAIIGQAFHHPEVHTVPLWKDHLVLIGPPDASPGPAESFADISCQPFIKRKKGSGTYLAAEQSLQQWGGSLLDLETAAVVPNTESVLSLVQAGIGYGIISEYALASAVSRGCVNKGRLPGFRHLHLSMLTERAEEPMIHAFSELARTFQAPVISSQ</sequence>
<reference evidence="6 7" key="1">
    <citation type="submission" date="2018-09" db="EMBL/GenBank/DDBJ databases">
        <title>Genomic Encyclopedia of Archaeal and Bacterial Type Strains, Phase II (KMG-II): from individual species to whole genera.</title>
        <authorList>
            <person name="Goeker M."/>
        </authorList>
    </citation>
    <scope>NUCLEOTIDE SEQUENCE [LARGE SCALE GENOMIC DNA]</scope>
    <source>
        <strain evidence="6 7">DSM 17008</strain>
    </source>
</reference>
<dbReference type="OrthoDB" id="63123at2"/>
<comment type="similarity">
    <text evidence="1">Belongs to the LysR transcriptional regulatory family.</text>
</comment>
<dbReference type="EMBL" id="RAPK01000007">
    <property type="protein sequence ID" value="RKD75245.1"/>
    <property type="molecule type" value="Genomic_DNA"/>
</dbReference>
<keyword evidence="3" id="KW-0238">DNA-binding</keyword>
<comment type="caution">
    <text evidence="6">The sequence shown here is derived from an EMBL/GenBank/DDBJ whole genome shotgun (WGS) entry which is preliminary data.</text>
</comment>
<proteinExistence type="inferred from homology"/>
<dbReference type="Gene3D" id="3.40.190.10">
    <property type="entry name" value="Periplasmic binding protein-like II"/>
    <property type="match status" value="2"/>
</dbReference>
<dbReference type="SUPFAM" id="SSF46785">
    <property type="entry name" value="Winged helix' DNA-binding domain"/>
    <property type="match status" value="1"/>
</dbReference>
<evidence type="ECO:0000256" key="1">
    <source>
        <dbReference type="ARBA" id="ARBA00009437"/>
    </source>
</evidence>
<evidence type="ECO:0000256" key="3">
    <source>
        <dbReference type="ARBA" id="ARBA00023125"/>
    </source>
</evidence>
<dbReference type="GO" id="GO:0000976">
    <property type="term" value="F:transcription cis-regulatory region binding"/>
    <property type="evidence" value="ECO:0007669"/>
    <property type="project" value="TreeGrafter"/>
</dbReference>
<dbReference type="InterPro" id="IPR036388">
    <property type="entry name" value="WH-like_DNA-bd_sf"/>
</dbReference>
<gene>
    <name evidence="6" type="ORF">ATL39_0943</name>
</gene>
<evidence type="ECO:0000313" key="6">
    <source>
        <dbReference type="EMBL" id="RKD75245.1"/>
    </source>
</evidence>
<dbReference type="InterPro" id="IPR005119">
    <property type="entry name" value="LysR_subst-bd"/>
</dbReference>
<protein>
    <submittedName>
        <fullName evidence="6">LysR family transcriptional regulator</fullName>
    </submittedName>
</protein>
<dbReference type="RefSeq" id="WP_120192137.1">
    <property type="nucleotide sequence ID" value="NZ_RAPK01000007.1"/>
</dbReference>
<dbReference type="GO" id="GO:0003700">
    <property type="term" value="F:DNA-binding transcription factor activity"/>
    <property type="evidence" value="ECO:0007669"/>
    <property type="project" value="InterPro"/>
</dbReference>
<keyword evidence="2" id="KW-0805">Transcription regulation</keyword>
<dbReference type="InterPro" id="IPR036390">
    <property type="entry name" value="WH_DNA-bd_sf"/>
</dbReference>
<dbReference type="SUPFAM" id="SSF53850">
    <property type="entry name" value="Periplasmic binding protein-like II"/>
    <property type="match status" value="1"/>
</dbReference>
<dbReference type="PANTHER" id="PTHR30126:SF40">
    <property type="entry name" value="HTH-TYPE TRANSCRIPTIONAL REGULATOR GLTR"/>
    <property type="match status" value="1"/>
</dbReference>